<gene>
    <name evidence="1" type="ORF">C8D93_10376</name>
</gene>
<protein>
    <submittedName>
        <fullName evidence="1">Uncharacterized protein</fullName>
    </submittedName>
</protein>
<dbReference type="RefSeq" id="WP_110264443.1">
    <property type="nucleotide sequence ID" value="NZ_CAKZQT010000021.1"/>
</dbReference>
<accession>A0A318EAB9</accession>
<evidence type="ECO:0000313" key="1">
    <source>
        <dbReference type="EMBL" id="PXV69503.1"/>
    </source>
</evidence>
<dbReference type="Proteomes" id="UP000248330">
    <property type="component" value="Unassembled WGS sequence"/>
</dbReference>
<comment type="caution">
    <text evidence="1">The sequence shown here is derived from an EMBL/GenBank/DDBJ whole genome shotgun (WGS) entry which is preliminary data.</text>
</comment>
<proteinExistence type="predicted"/>
<keyword evidence="2" id="KW-1185">Reference proteome</keyword>
<dbReference type="PROSITE" id="PS51257">
    <property type="entry name" value="PROKAR_LIPOPROTEIN"/>
    <property type="match status" value="1"/>
</dbReference>
<reference evidence="1 2" key="1">
    <citation type="submission" date="2018-04" db="EMBL/GenBank/DDBJ databases">
        <title>Genomic Encyclopedia of Type Strains, Phase IV (KMG-IV): sequencing the most valuable type-strain genomes for metagenomic binning, comparative biology and taxonomic classification.</title>
        <authorList>
            <person name="Goeker M."/>
        </authorList>
    </citation>
    <scope>NUCLEOTIDE SEQUENCE [LARGE SCALE GENOMIC DNA]</scope>
    <source>
        <strain evidence="1 2">DSM 104150</strain>
    </source>
</reference>
<sequence length="407" mass="39234">MSQKFATAAIAGAGLLLGACGGGGGGGGDNTPPPPEGTGTDYIVVSRVAGPLDPVQDQVSSGVFGPLADAAAGTPLEGVIQCADETVTYNVLDLGDTVLAQLQATLLSGGGTPLNPDPAALTAALGSLAANLTQLLESLAGLGEGCTADILALDRIDSGVNPLEGTPLAPLGAALGPVLDQIASVVNGSGNAGQDLQLTTVAAAISQLNLALQSGLAQVPAEAYEAPVAGAALTTLSTALDDTAALLEAALAYDGVATGNGLQVLLENTLVNLLTNVVPVRDFEAQAGQPGLISSQIEGGAAQLAALLGQTVGTVSTPVLANTLGGALDPLLDPIENELLPALLGPLTDALAGVGSGDPGNPLAPVLDIVETVIGSLAGGIGGGGLGGSECPFAGLPLLSVLCGNGG</sequence>
<dbReference type="OrthoDB" id="7063102at2"/>
<dbReference type="AlphaFoldDB" id="A0A318EAB9"/>
<organism evidence="1 2">
    <name type="scientific">Sinimarinibacterium flocculans</name>
    <dbReference type="NCBI Taxonomy" id="985250"/>
    <lineage>
        <taxon>Bacteria</taxon>
        <taxon>Pseudomonadati</taxon>
        <taxon>Pseudomonadota</taxon>
        <taxon>Gammaproteobacteria</taxon>
        <taxon>Nevskiales</taxon>
        <taxon>Nevskiaceae</taxon>
        <taxon>Sinimarinibacterium</taxon>
    </lineage>
</organism>
<dbReference type="EMBL" id="QICN01000003">
    <property type="protein sequence ID" value="PXV69503.1"/>
    <property type="molecule type" value="Genomic_DNA"/>
</dbReference>
<evidence type="ECO:0000313" key="2">
    <source>
        <dbReference type="Proteomes" id="UP000248330"/>
    </source>
</evidence>
<name>A0A318EAB9_9GAMM</name>